<dbReference type="InterPro" id="IPR045584">
    <property type="entry name" value="Pilin-like"/>
</dbReference>
<keyword evidence="1" id="KW-0812">Transmembrane</keyword>
<dbReference type="InterPro" id="IPR012902">
    <property type="entry name" value="N_methyl_site"/>
</dbReference>
<evidence type="ECO:0000313" key="2">
    <source>
        <dbReference type="EMBL" id="MCU6726514.1"/>
    </source>
</evidence>
<keyword evidence="3" id="KW-1185">Reference proteome</keyword>
<comment type="caution">
    <text evidence="2">The sequence shown here is derived from an EMBL/GenBank/DDBJ whole genome shotgun (WGS) entry which is preliminary data.</text>
</comment>
<organism evidence="2 3">
    <name type="scientific">Muricoprocola aceti</name>
    <dbReference type="NCBI Taxonomy" id="2981772"/>
    <lineage>
        <taxon>Bacteria</taxon>
        <taxon>Bacillati</taxon>
        <taxon>Bacillota</taxon>
        <taxon>Clostridia</taxon>
        <taxon>Lachnospirales</taxon>
        <taxon>Lachnospiraceae</taxon>
        <taxon>Muricoprocola</taxon>
    </lineage>
</organism>
<dbReference type="Proteomes" id="UP001652338">
    <property type="component" value="Unassembled WGS sequence"/>
</dbReference>
<dbReference type="SUPFAM" id="SSF54523">
    <property type="entry name" value="Pili subunits"/>
    <property type="match status" value="1"/>
</dbReference>
<dbReference type="Gene3D" id="3.30.700.10">
    <property type="entry name" value="Glycoprotein, Type 4 Pilin"/>
    <property type="match status" value="1"/>
</dbReference>
<reference evidence="2 3" key="1">
    <citation type="journal article" date="2021" name="ISME Commun">
        <title>Automated analysis of genomic sequences facilitates high-throughput and comprehensive description of bacteria.</title>
        <authorList>
            <person name="Hitch T.C.A."/>
        </authorList>
    </citation>
    <scope>NUCLEOTIDE SEQUENCE [LARGE SCALE GENOMIC DNA]</scope>
    <source>
        <strain evidence="2 3">Sanger_29</strain>
    </source>
</reference>
<dbReference type="EMBL" id="JAOQKE010000027">
    <property type="protein sequence ID" value="MCU6726514.1"/>
    <property type="molecule type" value="Genomic_DNA"/>
</dbReference>
<dbReference type="NCBIfam" id="TIGR02532">
    <property type="entry name" value="IV_pilin_GFxxxE"/>
    <property type="match status" value="1"/>
</dbReference>
<proteinExistence type="predicted"/>
<sequence>MRKRKGFTLAELLIVVAIIAVLVAIAIPMFNKQLEKSREATDLANVRTAYAEVMTEVILGNVDKRVYVKLKQQIKDWQSWDPVTIGDVTHYKSEGDTDQWIGVPEPKGTCEVYLDQDNFDIVFKWSGTRGEASYDFNIRENLFDALNDSKLLERDELKKNNNFEFDSRCPESSYVPEIEKTIKENSLLKNGTWAYWGSGKEETKRYLAWTSFNTNEVGAGKKIPVIMQTSNGKYYITETTTGSRTVKEKEYVAISQHLTPGDYVNLINSSKQNGQEYNTLKETYDAYQKVLKEEKYSYLKK</sequence>
<dbReference type="RefSeq" id="WP_262655778.1">
    <property type="nucleotide sequence ID" value="NZ_JAOQKE010000027.1"/>
</dbReference>
<evidence type="ECO:0000256" key="1">
    <source>
        <dbReference type="SAM" id="Phobius"/>
    </source>
</evidence>
<dbReference type="Pfam" id="PF07963">
    <property type="entry name" value="N_methyl"/>
    <property type="match status" value="1"/>
</dbReference>
<gene>
    <name evidence="2" type="ORF">OCV47_14495</name>
</gene>
<accession>A0ABT2SPU9</accession>
<keyword evidence="1" id="KW-0472">Membrane</keyword>
<feature type="transmembrane region" description="Helical" evidence="1">
    <location>
        <begin position="12"/>
        <end position="30"/>
    </location>
</feature>
<keyword evidence="1" id="KW-1133">Transmembrane helix</keyword>
<name>A0ABT2SPU9_9FIRM</name>
<evidence type="ECO:0000313" key="3">
    <source>
        <dbReference type="Proteomes" id="UP001652338"/>
    </source>
</evidence>
<protein>
    <submittedName>
        <fullName evidence="2">Type II secretion system protein</fullName>
    </submittedName>
</protein>